<reference evidence="4 5" key="2">
    <citation type="submission" date="2020-02" db="EMBL/GenBank/DDBJ databases">
        <title>Candidatus Galacturonibacter soehngenii shows hetero-acetogenic catabolism of galacturonic acid but lacks a canonical carbon monoxide dehydrogenase/acetyl-CoA synthase complex.</title>
        <authorList>
            <person name="Diender M."/>
            <person name="Stouten G.R."/>
            <person name="Petersen J.F."/>
            <person name="Nielsen P.H."/>
            <person name="Dueholm M.S."/>
            <person name="Pronk J.T."/>
            <person name="Van Loosdrecht M.C.M."/>
        </authorList>
    </citation>
    <scope>NUCLEOTIDE SEQUENCE [LARGE SCALE GENOMIC DNA]</scope>
    <source>
        <strain evidence="4">GalUA</strain>
    </source>
</reference>
<dbReference type="InterPro" id="IPR003646">
    <property type="entry name" value="SH3-like_bac-type"/>
</dbReference>
<keyword evidence="2" id="KW-0812">Transmembrane</keyword>
<dbReference type="AlphaFoldDB" id="A0A7V7QNI9"/>
<protein>
    <submittedName>
        <fullName evidence="4">SH3 domain-containing protein</fullName>
    </submittedName>
</protein>
<sequence length="400" mass="44609">MKLNFENMKAFLIKNKNYVIIAVIFVIMVVTLVKVSNNSSKKAEEAKSEEVITIDEKTQEDAEETQAEPTNDLLVNAYPEVNELITKYFTAMAEGDIDTLLQLQNPLSEEEQAQILQKKEYIEGYDNITCYTKIGPEENSYIVFVYYEIKFININTPVPGEIPLYVCTNEDGTLYIYNGEFSPEVNSYMASIAAGQDVVDLLNSIEAKFTQAQESDPDLKEFIQKLTGSTQEEATQEEETQEQPAAEETTQEEPAQEQPADVSTADGLQEVNETVYATETINVREADNENATKLGQLYVGESTKRTGVLSNGWSRIEFNGKTGYVLSEYLSSSGGLQEVKYLTSTVNIREQADENSSRVGTGYLGTKVTRTAVLDSGWSRINCDGVVGYVKTEFLADTYN</sequence>
<dbReference type="PANTHER" id="PTHR34408">
    <property type="entry name" value="FAMILY PROTEIN, PUTATIVE-RELATED"/>
    <property type="match status" value="1"/>
</dbReference>
<organism evidence="4 5">
    <name type="scientific">Candidatus Galacturonatibacter soehngenii</name>
    <dbReference type="NCBI Taxonomy" id="2307010"/>
    <lineage>
        <taxon>Bacteria</taxon>
        <taxon>Bacillati</taxon>
        <taxon>Bacillota</taxon>
        <taxon>Clostridia</taxon>
        <taxon>Lachnospirales</taxon>
        <taxon>Lachnospiraceae</taxon>
        <taxon>Candidatus Galacturonatibacter</taxon>
    </lineage>
</organism>
<dbReference type="SMART" id="SM00287">
    <property type="entry name" value="SH3b"/>
    <property type="match status" value="2"/>
</dbReference>
<accession>A0A7V7QNI9</accession>
<feature type="domain" description="SH3b" evidence="3">
    <location>
        <begin position="270"/>
        <end position="334"/>
    </location>
</feature>
<name>A0A7V7QNI9_9FIRM</name>
<dbReference type="OrthoDB" id="1690999at2"/>
<evidence type="ECO:0000256" key="1">
    <source>
        <dbReference type="SAM" id="MobiDB-lite"/>
    </source>
</evidence>
<dbReference type="PROSITE" id="PS51781">
    <property type="entry name" value="SH3B"/>
    <property type="match status" value="1"/>
</dbReference>
<proteinExistence type="predicted"/>
<feature type="transmembrane region" description="Helical" evidence="2">
    <location>
        <begin position="18"/>
        <end position="35"/>
    </location>
</feature>
<dbReference type="Gene3D" id="2.30.30.40">
    <property type="entry name" value="SH3 Domains"/>
    <property type="match status" value="2"/>
</dbReference>
<evidence type="ECO:0000259" key="3">
    <source>
        <dbReference type="PROSITE" id="PS51781"/>
    </source>
</evidence>
<feature type="region of interest" description="Disordered" evidence="1">
    <location>
        <begin position="229"/>
        <end position="268"/>
    </location>
</feature>
<keyword evidence="5" id="KW-1185">Reference proteome</keyword>
<keyword evidence="2" id="KW-1133">Transmembrane helix</keyword>
<feature type="compositionally biased region" description="Basic and acidic residues" evidence="1">
    <location>
        <begin position="46"/>
        <end position="60"/>
    </location>
</feature>
<dbReference type="Pfam" id="PF08239">
    <property type="entry name" value="SH3_3"/>
    <property type="match status" value="2"/>
</dbReference>
<dbReference type="Proteomes" id="UP000461768">
    <property type="component" value="Unassembled WGS sequence"/>
</dbReference>
<dbReference type="EMBL" id="WAGX01000003">
    <property type="protein sequence ID" value="KAB1440604.1"/>
    <property type="molecule type" value="Genomic_DNA"/>
</dbReference>
<gene>
    <name evidence="4" type="ORF">F7O84_01885</name>
</gene>
<evidence type="ECO:0000313" key="4">
    <source>
        <dbReference type="EMBL" id="KAB1440604.1"/>
    </source>
</evidence>
<keyword evidence="2" id="KW-0472">Membrane</keyword>
<reference evidence="4 5" key="1">
    <citation type="submission" date="2019-09" db="EMBL/GenBank/DDBJ databases">
        <authorList>
            <person name="Valk L.C."/>
        </authorList>
    </citation>
    <scope>NUCLEOTIDE SEQUENCE [LARGE SCALE GENOMIC DNA]</scope>
    <source>
        <strain evidence="4">GalUA</strain>
    </source>
</reference>
<evidence type="ECO:0000256" key="2">
    <source>
        <dbReference type="SAM" id="Phobius"/>
    </source>
</evidence>
<dbReference type="PANTHER" id="PTHR34408:SF1">
    <property type="entry name" value="GLYCOSYL HYDROLASE FAMILY 19 DOMAIN-CONTAINING PROTEIN HI_1415"/>
    <property type="match status" value="1"/>
</dbReference>
<evidence type="ECO:0000313" key="5">
    <source>
        <dbReference type="Proteomes" id="UP000461768"/>
    </source>
</evidence>
<comment type="caution">
    <text evidence="4">The sequence shown here is derived from an EMBL/GenBank/DDBJ whole genome shotgun (WGS) entry which is preliminary data.</text>
</comment>
<dbReference type="RefSeq" id="WP_151141237.1">
    <property type="nucleotide sequence ID" value="NZ_WAGX01000003.1"/>
</dbReference>
<feature type="region of interest" description="Disordered" evidence="1">
    <location>
        <begin position="46"/>
        <end position="70"/>
    </location>
</feature>
<dbReference type="InterPro" id="IPR052354">
    <property type="entry name" value="Cell_Wall_Dynamics_Protein"/>
</dbReference>